<gene>
    <name evidence="1" type="ORF">TeGR_g10458</name>
</gene>
<feature type="non-terminal residue" evidence="1">
    <location>
        <position position="98"/>
    </location>
</feature>
<proteinExistence type="predicted"/>
<dbReference type="Proteomes" id="UP001165060">
    <property type="component" value="Unassembled WGS sequence"/>
</dbReference>
<accession>A0ABQ6MS68</accession>
<comment type="caution">
    <text evidence="1">The sequence shown here is derived from an EMBL/GenBank/DDBJ whole genome shotgun (WGS) entry which is preliminary data.</text>
</comment>
<protein>
    <submittedName>
        <fullName evidence="1">Uncharacterized protein</fullName>
    </submittedName>
</protein>
<name>A0ABQ6MS68_9STRA</name>
<reference evidence="1 2" key="1">
    <citation type="journal article" date="2023" name="Commun. Biol.">
        <title>Genome analysis of Parmales, the sister group of diatoms, reveals the evolutionary specialization of diatoms from phago-mixotrophs to photoautotrophs.</title>
        <authorList>
            <person name="Ban H."/>
            <person name="Sato S."/>
            <person name="Yoshikawa S."/>
            <person name="Yamada K."/>
            <person name="Nakamura Y."/>
            <person name="Ichinomiya M."/>
            <person name="Sato N."/>
            <person name="Blanc-Mathieu R."/>
            <person name="Endo H."/>
            <person name="Kuwata A."/>
            <person name="Ogata H."/>
        </authorList>
    </citation>
    <scope>NUCLEOTIDE SEQUENCE [LARGE SCALE GENOMIC DNA]</scope>
</reference>
<dbReference type="EMBL" id="BRYB01004451">
    <property type="protein sequence ID" value="GMI31233.1"/>
    <property type="molecule type" value="Genomic_DNA"/>
</dbReference>
<evidence type="ECO:0000313" key="2">
    <source>
        <dbReference type="Proteomes" id="UP001165060"/>
    </source>
</evidence>
<organism evidence="1 2">
    <name type="scientific">Tetraparma gracilis</name>
    <dbReference type="NCBI Taxonomy" id="2962635"/>
    <lineage>
        <taxon>Eukaryota</taxon>
        <taxon>Sar</taxon>
        <taxon>Stramenopiles</taxon>
        <taxon>Ochrophyta</taxon>
        <taxon>Bolidophyceae</taxon>
        <taxon>Parmales</taxon>
        <taxon>Triparmaceae</taxon>
        <taxon>Tetraparma</taxon>
    </lineage>
</organism>
<evidence type="ECO:0000313" key="1">
    <source>
        <dbReference type="EMBL" id="GMI31233.1"/>
    </source>
</evidence>
<sequence>MSSPSPPVPGTERTLKRDFSVLREFHSSSDPNMLVLYHHIRDRAYDAFNAQEYNAQMLKYYANGFTAVEVVPRSVGGLEYMLVSLRHSVESSNSLCEL</sequence>
<keyword evidence="2" id="KW-1185">Reference proteome</keyword>